<dbReference type="CDD" id="cd00077">
    <property type="entry name" value="HDc"/>
    <property type="match status" value="1"/>
</dbReference>
<evidence type="ECO:0000259" key="3">
    <source>
        <dbReference type="PROSITE" id="PS51831"/>
    </source>
</evidence>
<dbReference type="Gene3D" id="3.30.460.10">
    <property type="entry name" value="Beta Polymerase, domain 2"/>
    <property type="match status" value="1"/>
</dbReference>
<dbReference type="Gene3D" id="1.10.3210.10">
    <property type="entry name" value="Hypothetical protein af1432"/>
    <property type="match status" value="1"/>
</dbReference>
<comment type="pathway">
    <text evidence="1">Purine metabolism.</text>
</comment>
<evidence type="ECO:0000313" key="6">
    <source>
        <dbReference type="Proteomes" id="UP000176420"/>
    </source>
</evidence>
<dbReference type="SMART" id="SM00954">
    <property type="entry name" value="RelA_SpoT"/>
    <property type="match status" value="1"/>
</dbReference>
<reference evidence="5 6" key="1">
    <citation type="journal article" date="2016" name="Nat. Commun.">
        <title>Thousands of microbial genomes shed light on interconnected biogeochemical processes in an aquifer system.</title>
        <authorList>
            <person name="Anantharaman K."/>
            <person name="Brown C.T."/>
            <person name="Hug L.A."/>
            <person name="Sharon I."/>
            <person name="Castelle C.J."/>
            <person name="Probst A.J."/>
            <person name="Thomas B.C."/>
            <person name="Singh A."/>
            <person name="Wilkins M.J."/>
            <person name="Karaoz U."/>
            <person name="Brodie E.L."/>
            <person name="Williams K.H."/>
            <person name="Hubbard S.S."/>
            <person name="Banfield J.F."/>
        </authorList>
    </citation>
    <scope>NUCLEOTIDE SEQUENCE [LARGE SCALE GENOMIC DNA]</scope>
</reference>
<dbReference type="CDD" id="cd05399">
    <property type="entry name" value="NT_Rel-Spo_like"/>
    <property type="match status" value="1"/>
</dbReference>
<dbReference type="Pfam" id="PF02824">
    <property type="entry name" value="TGS"/>
    <property type="match status" value="1"/>
</dbReference>
<dbReference type="FunFam" id="3.10.20.30:FF:000002">
    <property type="entry name" value="GTP pyrophosphokinase (RelA/SpoT)"/>
    <property type="match status" value="1"/>
</dbReference>
<dbReference type="FunFam" id="1.10.3210.10:FF:000001">
    <property type="entry name" value="GTP pyrophosphokinase RelA"/>
    <property type="match status" value="1"/>
</dbReference>
<dbReference type="PANTHER" id="PTHR21262">
    <property type="entry name" value="GUANOSINE-3',5'-BIS DIPHOSPHATE 3'-PYROPHOSPHOHYDROLASE"/>
    <property type="match status" value="1"/>
</dbReference>
<dbReference type="SMART" id="SM00471">
    <property type="entry name" value="HDc"/>
    <property type="match status" value="1"/>
</dbReference>
<feature type="domain" description="HD" evidence="3">
    <location>
        <begin position="56"/>
        <end position="154"/>
    </location>
</feature>
<gene>
    <name evidence="5" type="ORF">A2319_03840</name>
</gene>
<name>A0A1G2BGM3_9BACT</name>
<dbReference type="CDD" id="cd01668">
    <property type="entry name" value="TGS_RSH"/>
    <property type="match status" value="1"/>
</dbReference>
<dbReference type="Gene3D" id="3.10.20.30">
    <property type="match status" value="1"/>
</dbReference>
<evidence type="ECO:0000259" key="4">
    <source>
        <dbReference type="PROSITE" id="PS51880"/>
    </source>
</evidence>
<evidence type="ECO:0000313" key="5">
    <source>
        <dbReference type="EMBL" id="OGY88292.1"/>
    </source>
</evidence>
<dbReference type="Proteomes" id="UP000176420">
    <property type="component" value="Unassembled WGS sequence"/>
</dbReference>
<dbReference type="InterPro" id="IPR004095">
    <property type="entry name" value="TGS"/>
</dbReference>
<dbReference type="PROSITE" id="PS51880">
    <property type="entry name" value="TGS"/>
    <property type="match status" value="1"/>
</dbReference>
<dbReference type="InterPro" id="IPR007685">
    <property type="entry name" value="RelA_SpoT"/>
</dbReference>
<dbReference type="EMBL" id="MHKI01000003">
    <property type="protein sequence ID" value="OGY88292.1"/>
    <property type="molecule type" value="Genomic_DNA"/>
</dbReference>
<dbReference type="InterPro" id="IPR003607">
    <property type="entry name" value="HD/PDEase_dom"/>
</dbReference>
<dbReference type="GO" id="GO:0015969">
    <property type="term" value="P:guanosine tetraphosphate metabolic process"/>
    <property type="evidence" value="ECO:0007669"/>
    <property type="project" value="InterPro"/>
</dbReference>
<dbReference type="SUPFAM" id="SSF81301">
    <property type="entry name" value="Nucleotidyltransferase"/>
    <property type="match status" value="1"/>
</dbReference>
<dbReference type="AlphaFoldDB" id="A0A1G2BGM3"/>
<proteinExistence type="inferred from homology"/>
<dbReference type="SUPFAM" id="SSF109604">
    <property type="entry name" value="HD-domain/PDEase-like"/>
    <property type="match status" value="1"/>
</dbReference>
<dbReference type="NCBIfam" id="TIGR00691">
    <property type="entry name" value="spoT_relA"/>
    <property type="match status" value="1"/>
</dbReference>
<comment type="function">
    <text evidence="2">In eubacteria ppGpp (guanosine 3'-diphosphate 5'-diphosphate) is a mediator of the stringent response that coordinates a variety of cellular activities in response to changes in nutritional abundance.</text>
</comment>
<dbReference type="InterPro" id="IPR012675">
    <property type="entry name" value="Beta-grasp_dom_sf"/>
</dbReference>
<evidence type="ECO:0000256" key="2">
    <source>
        <dbReference type="RuleBase" id="RU003847"/>
    </source>
</evidence>
<evidence type="ECO:0008006" key="7">
    <source>
        <dbReference type="Google" id="ProtNLM"/>
    </source>
</evidence>
<dbReference type="PROSITE" id="PS51831">
    <property type="entry name" value="HD"/>
    <property type="match status" value="1"/>
</dbReference>
<dbReference type="InterPro" id="IPR004811">
    <property type="entry name" value="RelA/Spo_fam"/>
</dbReference>
<sequence>MITKDTITTIEGNTIDDLLIIVKKNNPQADLNLLTKAYNFAKSAHKDQLRKSGDLYIVHPLATAITLAKLDLDQDTIIAGLLHDVPEDTDRTLKEVKKEFGKHIAFLVEGVTKLGLLKYRGADRYIENLRHMFVAMAKDVRIILIKFADRINNLQTLSALPKDKQKRIALESLEIYAPIANRLGMGKIRGQLEDLSFPYVYPTEYKWLMAKINPRLKEKEKFINLFINFIKKEFEKHDIKLLAIHGRAKHLYSLYRKLLKYDRDLSKIYDLMAVRLIVEDVARCYEALGIIHELCKPLKGRIKDYISQPKPNGYQSLHTTVFSPSQFSQDKVHGEIVEIQIRTPRMHKEAAFGIAAHWQYKEGVAFNKESRDQRLMWMKNLIELQNEIKDENQLLETLKINVFQNYIFIFTPLGDVIELPEDATPVDFAYQIHTELGNKCCGVKINNHISHLHTTLKSGDVVEIFTDEHRKGPDENWLKFVKTNAAQYHIRKYINKKRKKLLNFIPFSS</sequence>
<comment type="caution">
    <text evidence="5">The sequence shown here is derived from an EMBL/GenBank/DDBJ whole genome shotgun (WGS) entry which is preliminary data.</text>
</comment>
<feature type="domain" description="TGS" evidence="4">
    <location>
        <begin position="403"/>
        <end position="466"/>
    </location>
</feature>
<dbReference type="Pfam" id="PF13328">
    <property type="entry name" value="HD_4"/>
    <property type="match status" value="1"/>
</dbReference>
<dbReference type="InterPro" id="IPR033655">
    <property type="entry name" value="TGS_RelA/SpoT"/>
</dbReference>
<dbReference type="InterPro" id="IPR006674">
    <property type="entry name" value="HD_domain"/>
</dbReference>
<dbReference type="Pfam" id="PF04607">
    <property type="entry name" value="RelA_SpoT"/>
    <property type="match status" value="1"/>
</dbReference>
<comment type="similarity">
    <text evidence="2">Belongs to the relA/spoT family.</text>
</comment>
<dbReference type="GO" id="GO:0005886">
    <property type="term" value="C:plasma membrane"/>
    <property type="evidence" value="ECO:0007669"/>
    <property type="project" value="TreeGrafter"/>
</dbReference>
<dbReference type="InterPro" id="IPR012676">
    <property type="entry name" value="TGS-like"/>
</dbReference>
<protein>
    <recommendedName>
        <fullName evidence="7">TGS domain-containing protein</fullName>
    </recommendedName>
</protein>
<evidence type="ECO:0000256" key="1">
    <source>
        <dbReference type="ARBA" id="ARBA00025704"/>
    </source>
</evidence>
<dbReference type="InterPro" id="IPR043519">
    <property type="entry name" value="NT_sf"/>
</dbReference>
<organism evidence="5 6">
    <name type="scientific">Candidatus Kerfeldbacteria bacterium RIFOXYB2_FULL_38_14</name>
    <dbReference type="NCBI Taxonomy" id="1798547"/>
    <lineage>
        <taxon>Bacteria</taxon>
        <taxon>Candidatus Kerfeldiibacteriota</taxon>
    </lineage>
</organism>
<dbReference type="SUPFAM" id="SSF81271">
    <property type="entry name" value="TGS-like"/>
    <property type="match status" value="1"/>
</dbReference>
<dbReference type="PANTHER" id="PTHR21262:SF31">
    <property type="entry name" value="GTP PYROPHOSPHOKINASE"/>
    <property type="match status" value="1"/>
</dbReference>
<accession>A0A1G2BGM3</accession>